<comment type="similarity">
    <text evidence="3">Belongs to the etk/wzc family.</text>
</comment>
<dbReference type="PANTHER" id="PTHR32309">
    <property type="entry name" value="TYROSINE-PROTEIN KINASE"/>
    <property type="match status" value="1"/>
</dbReference>
<reference evidence="20 21" key="1">
    <citation type="submission" date="2016-10" db="EMBL/GenBank/DDBJ databases">
        <title>Flavobacterium gilvum sp. nov., isolated from stream water.</title>
        <authorList>
            <person name="Shin S.-K."/>
            <person name="Cho Y.-J."/>
            <person name="Yi H."/>
        </authorList>
    </citation>
    <scope>NUCLEOTIDE SEQUENCE [LARGE SCALE GENOMIC DNA]</scope>
    <source>
        <strain evidence="20 21">EM1308</strain>
    </source>
</reference>
<keyword evidence="14" id="KW-0829">Tyrosine-protein kinase</keyword>
<evidence type="ECO:0000256" key="9">
    <source>
        <dbReference type="ARBA" id="ARBA00022741"/>
    </source>
</evidence>
<feature type="domain" description="Tyrosine-protein kinase G-rich" evidence="19">
    <location>
        <begin position="457"/>
        <end position="524"/>
    </location>
</feature>
<organism evidence="20 21">
    <name type="scientific">Flavobacterium gilvum</name>
    <dbReference type="NCBI Taxonomy" id="1492737"/>
    <lineage>
        <taxon>Bacteria</taxon>
        <taxon>Pseudomonadati</taxon>
        <taxon>Bacteroidota</taxon>
        <taxon>Flavobacteriia</taxon>
        <taxon>Flavobacteriales</taxon>
        <taxon>Flavobacteriaceae</taxon>
        <taxon>Flavobacterium</taxon>
    </lineage>
</organism>
<feature type="domain" description="AAA" evidence="18">
    <location>
        <begin position="606"/>
        <end position="725"/>
    </location>
</feature>
<dbReference type="EC" id="2.7.10.2" evidence="4"/>
<comment type="subcellular location">
    <subcellularLocation>
        <location evidence="1">Cell inner membrane</location>
        <topology evidence="1">Multi-pass membrane protein</topology>
    </subcellularLocation>
</comment>
<dbReference type="KEGG" id="fgl:EM308_16950"/>
<feature type="transmembrane region" description="Helical" evidence="16">
    <location>
        <begin position="31"/>
        <end position="49"/>
    </location>
</feature>
<dbReference type="EMBL" id="CP017479">
    <property type="protein sequence ID" value="AOW11039.1"/>
    <property type="molecule type" value="Genomic_DNA"/>
</dbReference>
<keyword evidence="21" id="KW-1185">Reference proteome</keyword>
<evidence type="ECO:0000256" key="13">
    <source>
        <dbReference type="ARBA" id="ARBA00023136"/>
    </source>
</evidence>
<sequence length="798" mass="89741">MQKEDFYNDFIEDEVEDVNIREQLDKYIVHWRWFLVSVVVGLIFAFLYLRYTTPIYEATTTILVKDEKKGGMLSELSAFADLGMGGGMKNNVDNEIEILKSRTLVESAIKKLNLTVGLFVEGKVVDRDIYGGAPIKAHFVTKTNLFDKAKVSLDCKFLNATTFSLENEAEEKEKFILSPKNEFKFGEKIPTKIGVLVIQRTPFYAQSHEGRFESIRIVINSLDEATESFRKRLNVEPVSKTSSVVTVSISDPVAIKAEDILDNMIEIYNENAAEDKNFISENTSEFIAGRLALIAKELDGVEQDVESFKKTNKLTDVESDAKVFIEGSTEYDKKGVETEIQLNVVSSLLDFIKKSNNSDLLPSNLITDNGDAKGLISSYNQLVLDRNRILKSATEENPSVVKLDQQIVSLKANVVASLRRMQANLQIQNRDIKSQESILNSKIGRIPVQERQFRVIARQQKVKEELYLYLLQKREETAISLSATEPNARVIDAAKSGKDPISPKKKIIYLAGMLLGLLVPFGIIYTDDLLDTKIKSKLDLEGKTQIPFIGDVPTSSDIGELMKTDSRSSSAEAIRIVRTNLEFMLTKVPEGIAKTLFVTSTFPREGKTFMSVNLAATFALSGKKVLLLGADIRNPKFGEYIDVPNLGLTNYLSAADQDVRDYIIKHEGYKNFFILPSGVIPPNPAELLMNDKVDQLFSDLKKEYDYIIVDTAPVSLVTDTLLIAKNADTFVYVMRANVLEKRMLSIANMFYKEKKLPNMCIVLNDTDSTKGYGYGYGYGVKKVKKPWHKKITNRRNIS</sequence>
<dbReference type="Pfam" id="PF13614">
    <property type="entry name" value="AAA_31"/>
    <property type="match status" value="1"/>
</dbReference>
<evidence type="ECO:0000256" key="10">
    <source>
        <dbReference type="ARBA" id="ARBA00022777"/>
    </source>
</evidence>
<dbReference type="GO" id="GO:0005886">
    <property type="term" value="C:plasma membrane"/>
    <property type="evidence" value="ECO:0007669"/>
    <property type="project" value="UniProtKB-SubCell"/>
</dbReference>
<name>A0AAC9N7K1_9FLAO</name>
<dbReference type="InterPro" id="IPR027417">
    <property type="entry name" value="P-loop_NTPase"/>
</dbReference>
<comment type="catalytic activity">
    <reaction evidence="15">
        <text>L-tyrosyl-[protein] + ATP = O-phospho-L-tyrosyl-[protein] + ADP + H(+)</text>
        <dbReference type="Rhea" id="RHEA:10596"/>
        <dbReference type="Rhea" id="RHEA-COMP:10136"/>
        <dbReference type="Rhea" id="RHEA-COMP:20101"/>
        <dbReference type="ChEBI" id="CHEBI:15378"/>
        <dbReference type="ChEBI" id="CHEBI:30616"/>
        <dbReference type="ChEBI" id="CHEBI:46858"/>
        <dbReference type="ChEBI" id="CHEBI:61978"/>
        <dbReference type="ChEBI" id="CHEBI:456216"/>
        <dbReference type="EC" id="2.7.10.2"/>
    </reaction>
</comment>
<keyword evidence="6" id="KW-0997">Cell inner membrane</keyword>
<evidence type="ECO:0000256" key="14">
    <source>
        <dbReference type="ARBA" id="ARBA00023137"/>
    </source>
</evidence>
<evidence type="ECO:0000259" key="19">
    <source>
        <dbReference type="Pfam" id="PF13807"/>
    </source>
</evidence>
<dbReference type="CDD" id="cd05387">
    <property type="entry name" value="BY-kinase"/>
    <property type="match status" value="1"/>
</dbReference>
<evidence type="ECO:0000256" key="1">
    <source>
        <dbReference type="ARBA" id="ARBA00004429"/>
    </source>
</evidence>
<dbReference type="NCBIfam" id="TIGR01007">
    <property type="entry name" value="eps_fam"/>
    <property type="match status" value="1"/>
</dbReference>
<dbReference type="RefSeq" id="WP_051877896.1">
    <property type="nucleotide sequence ID" value="NZ_CP017479.1"/>
</dbReference>
<dbReference type="InterPro" id="IPR005702">
    <property type="entry name" value="Wzc-like_C"/>
</dbReference>
<feature type="transmembrane region" description="Helical" evidence="16">
    <location>
        <begin position="507"/>
        <end position="525"/>
    </location>
</feature>
<dbReference type="GO" id="GO:0005524">
    <property type="term" value="F:ATP binding"/>
    <property type="evidence" value="ECO:0007669"/>
    <property type="project" value="UniProtKB-KW"/>
</dbReference>
<evidence type="ECO:0000256" key="11">
    <source>
        <dbReference type="ARBA" id="ARBA00022840"/>
    </source>
</evidence>
<gene>
    <name evidence="20" type="ORF">EM308_16950</name>
</gene>
<protein>
    <recommendedName>
        <fullName evidence="4">non-specific protein-tyrosine kinase</fullName>
        <ecNumber evidence="4">2.7.10.2</ecNumber>
    </recommendedName>
</protein>
<evidence type="ECO:0000256" key="8">
    <source>
        <dbReference type="ARBA" id="ARBA00022692"/>
    </source>
</evidence>
<dbReference type="SUPFAM" id="SSF52540">
    <property type="entry name" value="P-loop containing nucleoside triphosphate hydrolases"/>
    <property type="match status" value="1"/>
</dbReference>
<dbReference type="Pfam" id="PF13807">
    <property type="entry name" value="GNVR"/>
    <property type="match status" value="1"/>
</dbReference>
<keyword evidence="13 16" id="KW-0472">Membrane</keyword>
<dbReference type="InterPro" id="IPR003856">
    <property type="entry name" value="LPS_length_determ_N"/>
</dbReference>
<accession>A0AAC9N7K1</accession>
<evidence type="ECO:0000256" key="5">
    <source>
        <dbReference type="ARBA" id="ARBA00022475"/>
    </source>
</evidence>
<evidence type="ECO:0000256" key="6">
    <source>
        <dbReference type="ARBA" id="ARBA00022519"/>
    </source>
</evidence>
<dbReference type="Pfam" id="PF02706">
    <property type="entry name" value="Wzz"/>
    <property type="match status" value="1"/>
</dbReference>
<keyword evidence="5" id="KW-1003">Cell membrane</keyword>
<keyword evidence="9" id="KW-0547">Nucleotide-binding</keyword>
<dbReference type="PANTHER" id="PTHR32309:SF13">
    <property type="entry name" value="FERRIC ENTEROBACTIN TRANSPORT PROTEIN FEPE"/>
    <property type="match status" value="1"/>
</dbReference>
<evidence type="ECO:0000256" key="3">
    <source>
        <dbReference type="ARBA" id="ARBA00008883"/>
    </source>
</evidence>
<comment type="similarity">
    <text evidence="2">Belongs to the CpsD/CapB family.</text>
</comment>
<evidence type="ECO:0000256" key="12">
    <source>
        <dbReference type="ARBA" id="ARBA00022989"/>
    </source>
</evidence>
<keyword evidence="12 16" id="KW-1133">Transmembrane helix</keyword>
<evidence type="ECO:0000256" key="4">
    <source>
        <dbReference type="ARBA" id="ARBA00011903"/>
    </source>
</evidence>
<evidence type="ECO:0000256" key="2">
    <source>
        <dbReference type="ARBA" id="ARBA00007316"/>
    </source>
</evidence>
<evidence type="ECO:0000313" key="21">
    <source>
        <dbReference type="Proteomes" id="UP000175968"/>
    </source>
</evidence>
<dbReference type="InterPro" id="IPR032807">
    <property type="entry name" value="GNVR"/>
</dbReference>
<dbReference type="Gene3D" id="3.40.50.300">
    <property type="entry name" value="P-loop containing nucleotide triphosphate hydrolases"/>
    <property type="match status" value="1"/>
</dbReference>
<keyword evidence="11" id="KW-0067">ATP-binding</keyword>
<keyword evidence="8 16" id="KW-0812">Transmembrane</keyword>
<evidence type="ECO:0000259" key="17">
    <source>
        <dbReference type="Pfam" id="PF02706"/>
    </source>
</evidence>
<feature type="domain" description="Polysaccharide chain length determinant N-terminal" evidence="17">
    <location>
        <begin position="21"/>
        <end position="112"/>
    </location>
</feature>
<evidence type="ECO:0000259" key="18">
    <source>
        <dbReference type="Pfam" id="PF13614"/>
    </source>
</evidence>
<evidence type="ECO:0000313" key="20">
    <source>
        <dbReference type="EMBL" id="AOW11039.1"/>
    </source>
</evidence>
<dbReference type="GO" id="GO:0004715">
    <property type="term" value="F:non-membrane spanning protein tyrosine kinase activity"/>
    <property type="evidence" value="ECO:0007669"/>
    <property type="project" value="UniProtKB-EC"/>
</dbReference>
<evidence type="ECO:0000256" key="16">
    <source>
        <dbReference type="SAM" id="Phobius"/>
    </source>
</evidence>
<dbReference type="InterPro" id="IPR050445">
    <property type="entry name" value="Bact_polysacc_biosynth/exp"/>
</dbReference>
<evidence type="ECO:0000256" key="7">
    <source>
        <dbReference type="ARBA" id="ARBA00022679"/>
    </source>
</evidence>
<evidence type="ECO:0000256" key="15">
    <source>
        <dbReference type="ARBA" id="ARBA00051245"/>
    </source>
</evidence>
<proteinExistence type="inferred from homology"/>
<dbReference type="AlphaFoldDB" id="A0AAC9N7K1"/>
<dbReference type="Proteomes" id="UP000175968">
    <property type="component" value="Chromosome"/>
</dbReference>
<dbReference type="InterPro" id="IPR025669">
    <property type="entry name" value="AAA_dom"/>
</dbReference>
<keyword evidence="7" id="KW-0808">Transferase</keyword>
<keyword evidence="10 20" id="KW-0418">Kinase</keyword>